<comment type="caution">
    <text evidence="1">The sequence shown here is derived from an EMBL/GenBank/DDBJ whole genome shotgun (WGS) entry which is preliminary data.</text>
</comment>
<dbReference type="Proteomes" id="UP000008948">
    <property type="component" value="Unassembled WGS sequence"/>
</dbReference>
<keyword evidence="2" id="KW-1185">Reference proteome</keyword>
<dbReference type="EMBL" id="AIMH01000002">
    <property type="protein sequence ID" value="EJF98646.1"/>
    <property type="molecule type" value="Genomic_DNA"/>
</dbReference>
<proteinExistence type="predicted"/>
<protein>
    <submittedName>
        <fullName evidence="1">Uncharacterized protein</fullName>
    </submittedName>
</protein>
<sequence length="93" mass="9824">MIGDGAMSASLNMGTVDNIPSCDASSGQAVFPVGAVLAIKTPISVVLSFYSDIKTSRPSFAHRLLHNATIMIEGFILFEGEVFDAVSAFYPPL</sequence>
<evidence type="ECO:0000313" key="2">
    <source>
        <dbReference type="Proteomes" id="UP000008948"/>
    </source>
</evidence>
<name>A0ABN0GRJ7_BARVI</name>
<accession>A0ABN0GRJ7</accession>
<reference evidence="1 2" key="1">
    <citation type="submission" date="2012-03" db="EMBL/GenBank/DDBJ databases">
        <title>The Genome Sequence of Bartonella vinsonii subsp. arupensis str. Pm136co.</title>
        <authorList>
            <consortium name="The Broad Institute Genome Sequencing Platform"/>
            <consortium name="The Broad Institute Genome Sequencing Center for Infectious Disease"/>
            <person name="Feldgarden M."/>
            <person name="Kirby J."/>
            <person name="Kosoy M."/>
            <person name="Birtles R."/>
            <person name="Probert W.S."/>
            <person name="Chiaraviglio L."/>
            <person name="Young S.K."/>
            <person name="Zeng Q."/>
            <person name="Gargeya S."/>
            <person name="Fitzgerald M."/>
            <person name="Haas B."/>
            <person name="Abouelleil A."/>
            <person name="Alvarado L."/>
            <person name="Arachchi H.M."/>
            <person name="Berlin A."/>
            <person name="Chapman S.B."/>
            <person name="Gearin G."/>
            <person name="Goldberg J."/>
            <person name="Griggs A."/>
            <person name="Gujja S."/>
            <person name="Hansen M."/>
            <person name="Heiman D."/>
            <person name="Howarth C."/>
            <person name="Larimer J."/>
            <person name="Lui A."/>
            <person name="MacDonald P.J.P."/>
            <person name="McCowen C."/>
            <person name="Montmayeur A."/>
            <person name="Murphy C."/>
            <person name="Neiman D."/>
            <person name="Pearson M."/>
            <person name="Priest M."/>
            <person name="Roberts A."/>
            <person name="Saif S."/>
            <person name="Shea T."/>
            <person name="Sisk P."/>
            <person name="Stolte C."/>
            <person name="Sykes S."/>
            <person name="Wortman J."/>
            <person name="Nusbaum C."/>
            <person name="Birren B."/>
        </authorList>
    </citation>
    <scope>NUCLEOTIDE SEQUENCE [LARGE SCALE GENOMIC DNA]</scope>
    <source>
        <strain evidence="1 2">Pm136co</strain>
    </source>
</reference>
<evidence type="ECO:0000313" key="1">
    <source>
        <dbReference type="EMBL" id="EJF98646.1"/>
    </source>
</evidence>
<gene>
    <name evidence="1" type="ORF">MEI_00216</name>
</gene>
<organism evidence="1 2">
    <name type="scientific">Bartonella vinsonii subsp. arupensis Pm136co</name>
    <dbReference type="NCBI Taxonomy" id="1094561"/>
    <lineage>
        <taxon>Bacteria</taxon>
        <taxon>Pseudomonadati</taxon>
        <taxon>Pseudomonadota</taxon>
        <taxon>Alphaproteobacteria</taxon>
        <taxon>Hyphomicrobiales</taxon>
        <taxon>Bartonellaceae</taxon>
        <taxon>Bartonella</taxon>
    </lineage>
</organism>